<keyword evidence="2 5" id="KW-0812">Transmembrane</keyword>
<dbReference type="OrthoDB" id="3900342at2759"/>
<organism evidence="7 8">
    <name type="scientific">Aphidius gifuensis</name>
    <name type="common">Parasitoid wasp</name>
    <dbReference type="NCBI Taxonomy" id="684658"/>
    <lineage>
        <taxon>Eukaryota</taxon>
        <taxon>Metazoa</taxon>
        <taxon>Ecdysozoa</taxon>
        <taxon>Arthropoda</taxon>
        <taxon>Hexapoda</taxon>
        <taxon>Insecta</taxon>
        <taxon>Pterygota</taxon>
        <taxon>Neoptera</taxon>
        <taxon>Endopterygota</taxon>
        <taxon>Hymenoptera</taxon>
        <taxon>Apocrita</taxon>
        <taxon>Ichneumonoidea</taxon>
        <taxon>Braconidae</taxon>
        <taxon>Aphidiinae</taxon>
        <taxon>Aphidius</taxon>
    </lineage>
</organism>
<dbReference type="Pfam" id="PF13906">
    <property type="entry name" value="AA_permease_C"/>
    <property type="match status" value="1"/>
</dbReference>
<dbReference type="InterPro" id="IPR029485">
    <property type="entry name" value="CAT_C"/>
</dbReference>
<feature type="transmembrane region" description="Helical" evidence="5">
    <location>
        <begin position="487"/>
        <end position="510"/>
    </location>
</feature>
<evidence type="ECO:0000259" key="6">
    <source>
        <dbReference type="Pfam" id="PF13906"/>
    </source>
</evidence>
<dbReference type="PIRSF" id="PIRSF006060">
    <property type="entry name" value="AA_transporter"/>
    <property type="match status" value="1"/>
</dbReference>
<keyword evidence="8" id="KW-1185">Reference proteome</keyword>
<dbReference type="Proteomes" id="UP000639338">
    <property type="component" value="Unassembled WGS sequence"/>
</dbReference>
<feature type="transmembrane region" description="Helical" evidence="5">
    <location>
        <begin position="34"/>
        <end position="56"/>
    </location>
</feature>
<feature type="transmembrane region" description="Helical" evidence="5">
    <location>
        <begin position="321"/>
        <end position="352"/>
    </location>
</feature>
<feature type="domain" description="Cationic amino acid transporter C-terminal" evidence="6">
    <location>
        <begin position="524"/>
        <end position="574"/>
    </location>
</feature>
<proteinExistence type="predicted"/>
<dbReference type="GO" id="GO:0097638">
    <property type="term" value="P:L-arginine import across plasma membrane"/>
    <property type="evidence" value="ECO:0007669"/>
    <property type="project" value="TreeGrafter"/>
</dbReference>
<dbReference type="PANTHER" id="PTHR43243:SF103">
    <property type="entry name" value="LOW AFFINITY CATIONIC AMINO ACID TRANSPORTER 2-LIKE PROTEIN"/>
    <property type="match status" value="1"/>
</dbReference>
<name>A0A834XLX7_APHGI</name>
<dbReference type="GO" id="GO:0061459">
    <property type="term" value="F:L-arginine transmembrane transporter activity"/>
    <property type="evidence" value="ECO:0007669"/>
    <property type="project" value="TreeGrafter"/>
</dbReference>
<evidence type="ECO:0000256" key="4">
    <source>
        <dbReference type="ARBA" id="ARBA00023136"/>
    </source>
</evidence>
<reference evidence="7 8" key="1">
    <citation type="submission" date="2020-08" db="EMBL/GenBank/DDBJ databases">
        <title>Aphidius gifuensis genome sequencing and assembly.</title>
        <authorList>
            <person name="Du Z."/>
        </authorList>
    </citation>
    <scope>NUCLEOTIDE SEQUENCE [LARGE SCALE GENOMIC DNA]</scope>
    <source>
        <strain evidence="7">YNYX2018</strain>
        <tissue evidence="7">Adults</tissue>
    </source>
</reference>
<feature type="transmembrane region" description="Helical" evidence="5">
    <location>
        <begin position="551"/>
        <end position="569"/>
    </location>
</feature>
<dbReference type="PANTHER" id="PTHR43243">
    <property type="entry name" value="INNER MEMBRANE TRANSPORTER YGJI-RELATED"/>
    <property type="match status" value="1"/>
</dbReference>
<evidence type="ECO:0000256" key="3">
    <source>
        <dbReference type="ARBA" id="ARBA00022989"/>
    </source>
</evidence>
<keyword evidence="3 5" id="KW-1133">Transmembrane helix</keyword>
<dbReference type="InterPro" id="IPR002293">
    <property type="entry name" value="AA/rel_permease1"/>
</dbReference>
<keyword evidence="4 5" id="KW-0472">Membrane</keyword>
<feature type="transmembrane region" description="Helical" evidence="5">
    <location>
        <begin position="62"/>
        <end position="82"/>
    </location>
</feature>
<feature type="transmembrane region" description="Helical" evidence="5">
    <location>
        <begin position="400"/>
        <end position="421"/>
    </location>
</feature>
<evidence type="ECO:0000256" key="2">
    <source>
        <dbReference type="ARBA" id="ARBA00022692"/>
    </source>
</evidence>
<accession>A0A834XLX7</accession>
<feature type="transmembrane region" description="Helical" evidence="5">
    <location>
        <begin position="94"/>
        <end position="115"/>
    </location>
</feature>
<dbReference type="Pfam" id="PF13520">
    <property type="entry name" value="AA_permease_2"/>
    <property type="match status" value="1"/>
</dbReference>
<feature type="transmembrane region" description="Helical" evidence="5">
    <location>
        <begin position="162"/>
        <end position="179"/>
    </location>
</feature>
<feature type="transmembrane region" description="Helical" evidence="5">
    <location>
        <begin position="373"/>
        <end position="394"/>
    </location>
</feature>
<dbReference type="GO" id="GO:0005886">
    <property type="term" value="C:plasma membrane"/>
    <property type="evidence" value="ECO:0007669"/>
    <property type="project" value="TreeGrafter"/>
</dbReference>
<dbReference type="EMBL" id="JACMRX010000020">
    <property type="protein sequence ID" value="KAF7987136.1"/>
    <property type="molecule type" value="Genomic_DNA"/>
</dbReference>
<gene>
    <name evidence="7" type="ORF">HCN44_001791</name>
</gene>
<dbReference type="FunFam" id="1.20.1740.10:FF:000010">
    <property type="entry name" value="probable cationic amino acid transporter"/>
    <property type="match status" value="1"/>
</dbReference>
<dbReference type="Gene3D" id="1.20.1740.10">
    <property type="entry name" value="Amino acid/polyamine transporter I"/>
    <property type="match status" value="2"/>
</dbReference>
<comment type="subcellular location">
    <subcellularLocation>
        <location evidence="1">Membrane</location>
        <topology evidence="1">Multi-pass membrane protein</topology>
    </subcellularLocation>
</comment>
<dbReference type="AlphaFoldDB" id="A0A834XLX7"/>
<feature type="transmembrane region" description="Helical" evidence="5">
    <location>
        <begin position="188"/>
        <end position="208"/>
    </location>
</feature>
<dbReference type="GO" id="GO:0015189">
    <property type="term" value="F:L-lysine transmembrane transporter activity"/>
    <property type="evidence" value="ECO:0007669"/>
    <property type="project" value="TreeGrafter"/>
</dbReference>
<feature type="transmembrane region" description="Helical" evidence="5">
    <location>
        <begin position="277"/>
        <end position="301"/>
    </location>
</feature>
<feature type="transmembrane region" description="Helical" evidence="5">
    <location>
        <begin position="522"/>
        <end position="545"/>
    </location>
</feature>
<feature type="transmembrane region" description="Helical" evidence="5">
    <location>
        <begin position="236"/>
        <end position="256"/>
    </location>
</feature>
<sequence length="612" mass="66929">MVKLGNILQVFTRKKMIDSTNESSLTRCLSTLDLTFLGIGSTLGVGIYVLAGSIAHHDSGPAIIISFAIAAIASIFAGLCYAEFGARVPRAGSAYAYCYVTMGEFIAFLIGWILILEYVIGAASVVKGLSTNFDAFINYKMKAFFESLQKLDPEYTGGYPDLFAFTVTIIFSLAIAFGAKESSLLNNFLTIVNLGVVLFVIIVGSIYVKISNWQIDTGCTEVIKHNVTCEYGRGGFAPYGVVGIIAGATKCFYCFIGFDCIATASEEARNPKKSIPISIVASLTIVFLAYCAVSSVMTLVVDYRVLNDDSPLPAMFESVQLYWAKNIIFAGSMCAIGASLLGSLFPLPRVIYAMASDGLIFKFMGKLHPKFQTPVIGTLIAGLITGILSGILNLNQLSSLMSLGVLSAYSTVASCVLILRYKECETFEKRDDREPRTVIYIVKQLLNLNNTTRSTKLTSQIASSLVFLYILSCIPTTLFIINSSQHILNGSFSTIGVLVAFISILVLILICIYRQPVSDKKLLFSVPLVPFLPAFSIFINVSLMMTLEAKVWYLFTAWLSIGLVIYFLYGIKNSRCGSQLTNLISEKNQNNKRNVQQEINNGMAYNNPSFVE</sequence>
<evidence type="ECO:0000256" key="1">
    <source>
        <dbReference type="ARBA" id="ARBA00004141"/>
    </source>
</evidence>
<evidence type="ECO:0000256" key="5">
    <source>
        <dbReference type="SAM" id="Phobius"/>
    </source>
</evidence>
<protein>
    <recommendedName>
        <fullName evidence="6">Cationic amino acid transporter C-terminal domain-containing protein</fullName>
    </recommendedName>
</protein>
<evidence type="ECO:0000313" key="7">
    <source>
        <dbReference type="EMBL" id="KAF7987136.1"/>
    </source>
</evidence>
<feature type="transmembrane region" description="Helical" evidence="5">
    <location>
        <begin position="461"/>
        <end position="481"/>
    </location>
</feature>
<comment type="caution">
    <text evidence="7">The sequence shown here is derived from an EMBL/GenBank/DDBJ whole genome shotgun (WGS) entry which is preliminary data.</text>
</comment>
<dbReference type="GO" id="GO:0000064">
    <property type="term" value="F:L-ornithine transmembrane transporter activity"/>
    <property type="evidence" value="ECO:0007669"/>
    <property type="project" value="TreeGrafter"/>
</dbReference>
<evidence type="ECO:0000313" key="8">
    <source>
        <dbReference type="Proteomes" id="UP000639338"/>
    </source>
</evidence>